<keyword evidence="3" id="KW-0731">Sigma factor</keyword>
<evidence type="ECO:0000259" key="8">
    <source>
        <dbReference type="Pfam" id="PF08281"/>
    </source>
</evidence>
<sequence>MRIRNTGGDGVDKRTTVDANREERRALIDEWARQAQAGSQEAFIKITRHFERQLYIYCYYLIKDPEETKDALQDIFIRAYRNIGEYRGASFSAWLYRIAYTHSMNVLKKKKREQRLADRYRDEARLYTHTERDSAVMELLEPLTPDERNLVLLKAVEQYSFEEIGQIMDCTAVGLRKKYERIRKKLVQYERNKGGAKIETNIGSSRAGY</sequence>
<name>A0A5D0D0D4_9BACL</name>
<keyword evidence="4" id="KW-0238">DNA-binding</keyword>
<keyword evidence="2" id="KW-0805">Transcription regulation</keyword>
<organism evidence="9 10">
    <name type="scientific">Paenibacillus faecis</name>
    <dbReference type="NCBI Taxonomy" id="862114"/>
    <lineage>
        <taxon>Bacteria</taxon>
        <taxon>Bacillati</taxon>
        <taxon>Bacillota</taxon>
        <taxon>Bacilli</taxon>
        <taxon>Bacillales</taxon>
        <taxon>Paenibacillaceae</taxon>
        <taxon>Paenibacillus</taxon>
    </lineage>
</organism>
<dbReference type="GO" id="GO:0003677">
    <property type="term" value="F:DNA binding"/>
    <property type="evidence" value="ECO:0007669"/>
    <property type="project" value="UniProtKB-KW"/>
</dbReference>
<dbReference type="Pfam" id="PF08281">
    <property type="entry name" value="Sigma70_r4_2"/>
    <property type="match status" value="1"/>
</dbReference>
<reference evidence="9 10" key="1">
    <citation type="submission" date="2019-08" db="EMBL/GenBank/DDBJ databases">
        <title>Genome sequencing of Paenibacillus faecis DSM 23593(T).</title>
        <authorList>
            <person name="Kook J.-K."/>
            <person name="Park S.-N."/>
            <person name="Lim Y.K."/>
        </authorList>
    </citation>
    <scope>NUCLEOTIDE SEQUENCE [LARGE SCALE GENOMIC DNA]</scope>
    <source>
        <strain evidence="9 10">DSM 23593</strain>
    </source>
</reference>
<dbReference type="InterPro" id="IPR013325">
    <property type="entry name" value="RNA_pol_sigma_r2"/>
</dbReference>
<evidence type="ECO:0000256" key="2">
    <source>
        <dbReference type="ARBA" id="ARBA00023015"/>
    </source>
</evidence>
<dbReference type="InterPro" id="IPR036388">
    <property type="entry name" value="WH-like_DNA-bd_sf"/>
</dbReference>
<dbReference type="InterPro" id="IPR039425">
    <property type="entry name" value="RNA_pol_sigma-70-like"/>
</dbReference>
<dbReference type="GO" id="GO:0006352">
    <property type="term" value="P:DNA-templated transcription initiation"/>
    <property type="evidence" value="ECO:0007669"/>
    <property type="project" value="InterPro"/>
</dbReference>
<evidence type="ECO:0000313" key="9">
    <source>
        <dbReference type="EMBL" id="TYA15413.1"/>
    </source>
</evidence>
<proteinExistence type="inferred from homology"/>
<dbReference type="GO" id="GO:0016987">
    <property type="term" value="F:sigma factor activity"/>
    <property type="evidence" value="ECO:0007669"/>
    <property type="project" value="UniProtKB-KW"/>
</dbReference>
<dbReference type="InterPro" id="IPR007627">
    <property type="entry name" value="RNA_pol_sigma70_r2"/>
</dbReference>
<dbReference type="PANTHER" id="PTHR43133:SF8">
    <property type="entry name" value="RNA POLYMERASE SIGMA FACTOR HI_1459-RELATED"/>
    <property type="match status" value="1"/>
</dbReference>
<dbReference type="InterPro" id="IPR014284">
    <property type="entry name" value="RNA_pol_sigma-70_dom"/>
</dbReference>
<feature type="coiled-coil region" evidence="6">
    <location>
        <begin position="172"/>
        <end position="199"/>
    </location>
</feature>
<dbReference type="InterPro" id="IPR013324">
    <property type="entry name" value="RNA_pol_sigma_r3/r4-like"/>
</dbReference>
<evidence type="ECO:0000259" key="7">
    <source>
        <dbReference type="Pfam" id="PF04542"/>
    </source>
</evidence>
<evidence type="ECO:0000256" key="1">
    <source>
        <dbReference type="ARBA" id="ARBA00010641"/>
    </source>
</evidence>
<dbReference type="SUPFAM" id="SSF88946">
    <property type="entry name" value="Sigma2 domain of RNA polymerase sigma factors"/>
    <property type="match status" value="1"/>
</dbReference>
<dbReference type="EMBL" id="VSDO01000001">
    <property type="protein sequence ID" value="TYA15413.1"/>
    <property type="molecule type" value="Genomic_DNA"/>
</dbReference>
<evidence type="ECO:0000256" key="4">
    <source>
        <dbReference type="ARBA" id="ARBA00023125"/>
    </source>
</evidence>
<feature type="domain" description="RNA polymerase sigma factor 70 region 4 type 2" evidence="8">
    <location>
        <begin position="135"/>
        <end position="186"/>
    </location>
</feature>
<keyword evidence="5" id="KW-0804">Transcription</keyword>
<dbReference type="Pfam" id="PF04542">
    <property type="entry name" value="Sigma70_r2"/>
    <property type="match status" value="1"/>
</dbReference>
<gene>
    <name evidence="9" type="ORF">FRY98_07255</name>
</gene>
<dbReference type="Gene3D" id="1.10.1740.10">
    <property type="match status" value="1"/>
</dbReference>
<feature type="domain" description="RNA polymerase sigma-70 region 2" evidence="7">
    <location>
        <begin position="48"/>
        <end position="112"/>
    </location>
</feature>
<keyword evidence="6" id="KW-0175">Coiled coil</keyword>
<dbReference type="NCBIfam" id="TIGR02937">
    <property type="entry name" value="sigma70-ECF"/>
    <property type="match status" value="1"/>
</dbReference>
<evidence type="ECO:0000256" key="3">
    <source>
        <dbReference type="ARBA" id="ARBA00023082"/>
    </source>
</evidence>
<comment type="caution">
    <text evidence="9">The sequence shown here is derived from an EMBL/GenBank/DDBJ whole genome shotgun (WGS) entry which is preliminary data.</text>
</comment>
<protein>
    <submittedName>
        <fullName evidence="9">Sigma-70 family RNA polymerase sigma factor</fullName>
    </submittedName>
</protein>
<dbReference type="Proteomes" id="UP000325218">
    <property type="component" value="Unassembled WGS sequence"/>
</dbReference>
<accession>A0A5D0D0D4</accession>
<evidence type="ECO:0000256" key="6">
    <source>
        <dbReference type="SAM" id="Coils"/>
    </source>
</evidence>
<dbReference type="InterPro" id="IPR013249">
    <property type="entry name" value="RNA_pol_sigma70_r4_t2"/>
</dbReference>
<dbReference type="Gene3D" id="1.10.10.10">
    <property type="entry name" value="Winged helix-like DNA-binding domain superfamily/Winged helix DNA-binding domain"/>
    <property type="match status" value="1"/>
</dbReference>
<keyword evidence="10" id="KW-1185">Reference proteome</keyword>
<dbReference type="PANTHER" id="PTHR43133">
    <property type="entry name" value="RNA POLYMERASE ECF-TYPE SIGMA FACTO"/>
    <property type="match status" value="1"/>
</dbReference>
<dbReference type="SUPFAM" id="SSF88659">
    <property type="entry name" value="Sigma3 and sigma4 domains of RNA polymerase sigma factors"/>
    <property type="match status" value="1"/>
</dbReference>
<comment type="similarity">
    <text evidence="1">Belongs to the sigma-70 factor family. ECF subfamily.</text>
</comment>
<evidence type="ECO:0000256" key="5">
    <source>
        <dbReference type="ARBA" id="ARBA00023163"/>
    </source>
</evidence>
<dbReference type="OrthoDB" id="2732687at2"/>
<evidence type="ECO:0000313" key="10">
    <source>
        <dbReference type="Proteomes" id="UP000325218"/>
    </source>
</evidence>
<dbReference type="AlphaFoldDB" id="A0A5D0D0D4"/>